<dbReference type="EMBL" id="AUZY01002106">
    <property type="protein sequence ID" value="EQD73035.1"/>
    <property type="molecule type" value="Genomic_DNA"/>
</dbReference>
<reference evidence="3" key="1">
    <citation type="submission" date="2013-08" db="EMBL/GenBank/DDBJ databases">
        <authorList>
            <person name="Mendez C."/>
            <person name="Richter M."/>
            <person name="Ferrer M."/>
            <person name="Sanchez J."/>
        </authorList>
    </citation>
    <scope>NUCLEOTIDE SEQUENCE</scope>
</reference>
<dbReference type="PANTHER" id="PTHR44154:SF1">
    <property type="entry name" value="QUINONE OXIDOREDUCTASE"/>
    <property type="match status" value="1"/>
</dbReference>
<organism evidence="3">
    <name type="scientific">mine drainage metagenome</name>
    <dbReference type="NCBI Taxonomy" id="410659"/>
    <lineage>
        <taxon>unclassified sequences</taxon>
        <taxon>metagenomes</taxon>
        <taxon>ecological metagenomes</taxon>
    </lineage>
</organism>
<dbReference type="InterPro" id="IPR011032">
    <property type="entry name" value="GroES-like_sf"/>
</dbReference>
<evidence type="ECO:0000259" key="2">
    <source>
        <dbReference type="Pfam" id="PF08240"/>
    </source>
</evidence>
<protein>
    <submittedName>
        <fullName evidence="3">Oxidoreductase, zinc-binding dehydrogenase family protein</fullName>
    </submittedName>
</protein>
<comment type="caution">
    <text evidence="3">The sequence shown here is derived from an EMBL/GenBank/DDBJ whole genome shotgun (WGS) entry which is preliminary data.</text>
</comment>
<proteinExistence type="predicted"/>
<feature type="non-terminal residue" evidence="3">
    <location>
        <position position="1"/>
    </location>
</feature>
<keyword evidence="1" id="KW-0521">NADP</keyword>
<dbReference type="InterPro" id="IPR051603">
    <property type="entry name" value="Zinc-ADH_QOR/CCCR"/>
</dbReference>
<sequence length="81" mass="8692">EPGAGEVQVRLRFSGVNPTDWKSRSGATPRPIDGFQIPHHDGSGTIDAVGPGVPADRVGERVWVWMAAAGRRWGTAAEWTV</sequence>
<dbReference type="AlphaFoldDB" id="T1CTY0"/>
<evidence type="ECO:0000313" key="3">
    <source>
        <dbReference type="EMBL" id="EQD73035.1"/>
    </source>
</evidence>
<evidence type="ECO:0000256" key="1">
    <source>
        <dbReference type="ARBA" id="ARBA00022857"/>
    </source>
</evidence>
<dbReference type="SUPFAM" id="SSF50129">
    <property type="entry name" value="GroES-like"/>
    <property type="match status" value="1"/>
</dbReference>
<dbReference type="PANTHER" id="PTHR44154">
    <property type="entry name" value="QUINONE OXIDOREDUCTASE"/>
    <property type="match status" value="1"/>
</dbReference>
<reference evidence="3" key="2">
    <citation type="journal article" date="2014" name="ISME J.">
        <title>Microbial stratification in low pH oxic and suboxic macroscopic growths along an acid mine drainage.</title>
        <authorList>
            <person name="Mendez-Garcia C."/>
            <person name="Mesa V."/>
            <person name="Sprenger R.R."/>
            <person name="Richter M."/>
            <person name="Diez M.S."/>
            <person name="Solano J."/>
            <person name="Bargiela R."/>
            <person name="Golyshina O.V."/>
            <person name="Manteca A."/>
            <person name="Ramos J.L."/>
            <person name="Gallego J.R."/>
            <person name="Llorente I."/>
            <person name="Martins Dos Santos V.A."/>
            <person name="Jensen O.N."/>
            <person name="Pelaez A.I."/>
            <person name="Sanchez J."/>
            <person name="Ferrer M."/>
        </authorList>
    </citation>
    <scope>NUCLEOTIDE SEQUENCE</scope>
</reference>
<dbReference type="Gene3D" id="3.90.180.10">
    <property type="entry name" value="Medium-chain alcohol dehydrogenases, catalytic domain"/>
    <property type="match status" value="1"/>
</dbReference>
<feature type="non-terminal residue" evidence="3">
    <location>
        <position position="81"/>
    </location>
</feature>
<dbReference type="Pfam" id="PF08240">
    <property type="entry name" value="ADH_N"/>
    <property type="match status" value="1"/>
</dbReference>
<gene>
    <name evidence="3" type="ORF">B1B_03433</name>
</gene>
<dbReference type="InterPro" id="IPR013154">
    <property type="entry name" value="ADH-like_N"/>
</dbReference>
<feature type="domain" description="Alcohol dehydrogenase-like N-terminal" evidence="2">
    <location>
        <begin position="3"/>
        <end position="66"/>
    </location>
</feature>
<accession>T1CTY0</accession>
<name>T1CTY0_9ZZZZ</name>